<protein>
    <submittedName>
        <fullName evidence="1">Uncharacterized protein</fullName>
    </submittedName>
</protein>
<gene>
    <name evidence="1" type="ORF">BKA12_002354</name>
</gene>
<keyword evidence="2" id="KW-1185">Reference proteome</keyword>
<reference evidence="1 2" key="1">
    <citation type="submission" date="2020-08" db="EMBL/GenBank/DDBJ databases">
        <title>Sequencing the genomes of 1000 actinobacteria strains.</title>
        <authorList>
            <person name="Klenk H.-P."/>
        </authorList>
    </citation>
    <scope>NUCLEOTIDE SEQUENCE [LARGE SCALE GENOMIC DNA]</scope>
    <source>
        <strain evidence="1 2">DSM 23694</strain>
    </source>
</reference>
<name>A0A7W8YD29_9MICC</name>
<sequence length="219" mass="22614">MSETGLSAPKRRTVSKGIAWSLPLIAAASAAPFAAASPRRCAVFFDPSASTPPTGCVSPPRSVLTKVAHTSNGSANLTYYVKFGVPSSIVLKKDQTVTFNFTDVSATIESPPVSPSSDANFTYTVALSGTQITVTATARQDLTGPVDSSFALKATLSGFSPEDISAFTMTGTTTSGGTGCSVGSPYTRTIPLYRGNSAKTLANACRVGSAANATYYHYV</sequence>
<evidence type="ECO:0000313" key="2">
    <source>
        <dbReference type="Proteomes" id="UP000523863"/>
    </source>
</evidence>
<comment type="caution">
    <text evidence="1">The sequence shown here is derived from an EMBL/GenBank/DDBJ whole genome shotgun (WGS) entry which is preliminary data.</text>
</comment>
<dbReference type="RefSeq" id="WP_183644124.1">
    <property type="nucleotide sequence ID" value="NZ_JACHBL010000001.1"/>
</dbReference>
<proteinExistence type="predicted"/>
<organism evidence="1 2">
    <name type="scientific">Neomicrococcus lactis</name>
    <dbReference type="NCBI Taxonomy" id="732241"/>
    <lineage>
        <taxon>Bacteria</taxon>
        <taxon>Bacillati</taxon>
        <taxon>Actinomycetota</taxon>
        <taxon>Actinomycetes</taxon>
        <taxon>Micrococcales</taxon>
        <taxon>Micrococcaceae</taxon>
        <taxon>Neomicrococcus</taxon>
    </lineage>
</organism>
<accession>A0A7W8YD29</accession>
<evidence type="ECO:0000313" key="1">
    <source>
        <dbReference type="EMBL" id="MBB5599274.1"/>
    </source>
</evidence>
<dbReference type="AlphaFoldDB" id="A0A7W8YD29"/>
<dbReference type="Proteomes" id="UP000523863">
    <property type="component" value="Unassembled WGS sequence"/>
</dbReference>
<dbReference type="EMBL" id="JACHBL010000001">
    <property type="protein sequence ID" value="MBB5599274.1"/>
    <property type="molecule type" value="Genomic_DNA"/>
</dbReference>